<feature type="region of interest" description="Disordered" evidence="1">
    <location>
        <begin position="13"/>
        <end position="45"/>
    </location>
</feature>
<reference evidence="2 4" key="1">
    <citation type="submission" date="2020-07" db="EMBL/GenBank/DDBJ databases">
        <authorList>
            <person name="Pothier F. J."/>
        </authorList>
    </citation>
    <scope>NUCLEOTIDE SEQUENCE [LARGE SCALE GENOMIC DNA]</scope>
    <source>
        <strain evidence="2 4">CFBP 498</strain>
    </source>
</reference>
<dbReference type="GeneID" id="55512762"/>
<reference evidence="3 5" key="2">
    <citation type="submission" date="2023-10" db="EMBL/GenBank/DDBJ databases">
        <title>A new tool for lettuce pathogen research.</title>
        <authorList>
            <person name="Horton K.N."/>
            <person name="Cseke L.J."/>
            <person name="Badiwe M."/>
            <person name="Tesfaye D."/>
            <person name="Klein A."/>
            <person name="Su J."/>
            <person name="Potnis N."/>
            <person name="Gassmann W."/>
        </authorList>
    </citation>
    <scope>NUCLEOTIDE SEQUENCE [LARGE SCALE GENOMIC DNA]</scope>
    <source>
        <strain evidence="3 5">JSKH1901</strain>
    </source>
</reference>
<evidence type="ECO:0000313" key="3">
    <source>
        <dbReference type="EMBL" id="MDV7250783.1"/>
    </source>
</evidence>
<protein>
    <submittedName>
        <fullName evidence="3">Type III secretion system effector XopAV</fullName>
    </submittedName>
</protein>
<feature type="compositionally biased region" description="Basic and acidic residues" evidence="1">
    <location>
        <begin position="13"/>
        <end position="23"/>
    </location>
</feature>
<dbReference type="EMBL" id="LR828257">
    <property type="protein sequence ID" value="CAD0328337.1"/>
    <property type="molecule type" value="Genomic_DNA"/>
</dbReference>
<organism evidence="2 4">
    <name type="scientific">Xanthomonas hortorum pv. vitians</name>
    <dbReference type="NCBI Taxonomy" id="83224"/>
    <lineage>
        <taxon>Bacteria</taxon>
        <taxon>Pseudomonadati</taxon>
        <taxon>Pseudomonadota</taxon>
        <taxon>Gammaproteobacteria</taxon>
        <taxon>Lysobacterales</taxon>
        <taxon>Lysobacteraceae</taxon>
        <taxon>Xanthomonas</taxon>
    </lineage>
</organism>
<evidence type="ECO:0000313" key="4">
    <source>
        <dbReference type="Proteomes" id="UP000515406"/>
    </source>
</evidence>
<dbReference type="NCBIfam" id="NF041409">
    <property type="entry name" value="XopAV"/>
    <property type="match status" value="1"/>
</dbReference>
<feature type="compositionally biased region" description="Polar residues" evidence="1">
    <location>
        <begin position="29"/>
        <end position="44"/>
    </location>
</feature>
<accession>A0A6V7D5K1</accession>
<sequence>MCSFPVTSVAREAVRHDQREAQAPREVGYSSQRGDPQANPQLKQDLSRAPVRAARLKAPRVPIGVHIANTGLQAARFATSAVAGPAEAAVLDAVHAPAAAAYEYAKGEVSWKKNAGVTLAPALAYAVVMGTLSAVQYLANRYLQAQSQTSVSKADRAKELGVTEACLDAAVAMVNKGEVAGPGGEMTEEEAAALAADLQNLATADRSRLPPELWRAASGVGDDACALVTRLLLAARARASAEASASYGS</sequence>
<dbReference type="Proteomes" id="UP000515406">
    <property type="component" value="Chromosome"/>
</dbReference>
<gene>
    <name evidence="3" type="primary">xopAV</name>
    <name evidence="2" type="ORF">CFBP498_20290</name>
    <name evidence="3" type="ORF">R4K57_20795</name>
</gene>
<proteinExistence type="predicted"/>
<dbReference type="EMBL" id="LR828257">
    <property type="protein sequence ID" value="CAD0328348.1"/>
    <property type="molecule type" value="Genomic_DNA"/>
</dbReference>
<evidence type="ECO:0000256" key="1">
    <source>
        <dbReference type="SAM" id="MobiDB-lite"/>
    </source>
</evidence>
<evidence type="ECO:0000313" key="2">
    <source>
        <dbReference type="EMBL" id="CAD0328348.1"/>
    </source>
</evidence>
<dbReference type="EMBL" id="JAWMQI010000111">
    <property type="protein sequence ID" value="MDV7250783.1"/>
    <property type="molecule type" value="Genomic_DNA"/>
</dbReference>
<name>A0A6V7D5K1_9XANT</name>
<evidence type="ECO:0000313" key="5">
    <source>
        <dbReference type="Proteomes" id="UP001187425"/>
    </source>
</evidence>
<dbReference type="RefSeq" id="WP_074056891.1">
    <property type="nucleotide sequence ID" value="NZ_CP060399.1"/>
</dbReference>
<keyword evidence="4" id="KW-1185">Reference proteome</keyword>
<dbReference type="AlphaFoldDB" id="A0A6V7D5K1"/>
<dbReference type="Proteomes" id="UP001187425">
    <property type="component" value="Unassembled WGS sequence"/>
</dbReference>